<dbReference type="Proteomes" id="UP001596116">
    <property type="component" value="Unassembled WGS sequence"/>
</dbReference>
<comment type="caution">
    <text evidence="2">The sequence shown here is derived from an EMBL/GenBank/DDBJ whole genome shotgun (WGS) entry which is preliminary data.</text>
</comment>
<evidence type="ECO:0000256" key="1">
    <source>
        <dbReference type="SAM" id="Phobius"/>
    </source>
</evidence>
<keyword evidence="1" id="KW-0472">Membrane</keyword>
<dbReference type="EMBL" id="JBHPON010000003">
    <property type="protein sequence ID" value="MFC6037435.1"/>
    <property type="molecule type" value="Genomic_DNA"/>
</dbReference>
<gene>
    <name evidence="2" type="ORF">ACFMB1_17900</name>
</gene>
<proteinExistence type="predicted"/>
<evidence type="ECO:0000313" key="2">
    <source>
        <dbReference type="EMBL" id="MFC6037435.1"/>
    </source>
</evidence>
<dbReference type="RefSeq" id="WP_379881169.1">
    <property type="nucleotide sequence ID" value="NZ_JBHPON010000003.1"/>
</dbReference>
<organism evidence="2 3">
    <name type="scientific">Hyphococcus aureus</name>
    <dbReference type="NCBI Taxonomy" id="2666033"/>
    <lineage>
        <taxon>Bacteria</taxon>
        <taxon>Pseudomonadati</taxon>
        <taxon>Pseudomonadota</taxon>
        <taxon>Alphaproteobacteria</taxon>
        <taxon>Parvularculales</taxon>
        <taxon>Parvularculaceae</taxon>
        <taxon>Hyphococcus</taxon>
    </lineage>
</organism>
<evidence type="ECO:0000313" key="3">
    <source>
        <dbReference type="Proteomes" id="UP001596116"/>
    </source>
</evidence>
<reference evidence="2 3" key="1">
    <citation type="submission" date="2024-09" db="EMBL/GenBank/DDBJ databases">
        <authorList>
            <person name="Zhang Z.-H."/>
        </authorList>
    </citation>
    <scope>NUCLEOTIDE SEQUENCE [LARGE SCALE GENOMIC DNA]</scope>
    <source>
        <strain evidence="2 3">HHTR114</strain>
    </source>
</reference>
<feature type="transmembrane region" description="Helical" evidence="1">
    <location>
        <begin position="110"/>
        <end position="131"/>
    </location>
</feature>
<keyword evidence="1" id="KW-1133">Transmembrane helix</keyword>
<feature type="transmembrane region" description="Helical" evidence="1">
    <location>
        <begin position="72"/>
        <end position="90"/>
    </location>
</feature>
<keyword evidence="3" id="KW-1185">Reference proteome</keyword>
<name>A0ABW1KZC8_9PROT</name>
<protein>
    <submittedName>
        <fullName evidence="2">Uncharacterized protein</fullName>
    </submittedName>
</protein>
<sequence length="150" mass="16508">MIWADLLRAAVYLSFIFLIWQAGNQFCRLVLNAASAPPLPPSPESMPPQDEEKPTGQHTIAAGRIIGVLERILIFLGVLFGRWEIIAGVVALKTVARYKELDDQLNAEYFLIGSLASIFWAAMMAFAFILFDHFAGYRIVPGVQALLGAG</sequence>
<keyword evidence="1" id="KW-0812">Transmembrane</keyword>
<accession>A0ABW1KZC8</accession>